<keyword evidence="2" id="KW-1185">Reference proteome</keyword>
<reference evidence="1 2" key="1">
    <citation type="submission" date="2019-03" db="EMBL/GenBank/DDBJ databases">
        <title>Draft genome sequences of novel Actinobacteria.</title>
        <authorList>
            <person name="Sahin N."/>
            <person name="Ay H."/>
            <person name="Saygin H."/>
        </authorList>
    </citation>
    <scope>NUCLEOTIDE SEQUENCE [LARGE SCALE GENOMIC DNA]</scope>
    <source>
        <strain evidence="1 2">JCM 13523</strain>
    </source>
</reference>
<accession>A0A4R4YLV2</accession>
<evidence type="ECO:0000313" key="2">
    <source>
        <dbReference type="Proteomes" id="UP000295124"/>
    </source>
</evidence>
<sequence length="104" mass="12169">MEPIVFEHDNVYIHVESGILEIFKRNPMLGGYRTPVKWAKIRFAEQKKGLGILYLFNVEDLDEPLYASAPGRLPFRVEIQTADEPLYRAFFTDLAHRFNRRVDA</sequence>
<proteinExistence type="predicted"/>
<organism evidence="1 2">
    <name type="scientific">Kribbella antibiotica</name>
    <dbReference type="NCBI Taxonomy" id="190195"/>
    <lineage>
        <taxon>Bacteria</taxon>
        <taxon>Bacillati</taxon>
        <taxon>Actinomycetota</taxon>
        <taxon>Actinomycetes</taxon>
        <taxon>Propionibacteriales</taxon>
        <taxon>Kribbellaceae</taxon>
        <taxon>Kribbella</taxon>
    </lineage>
</organism>
<name>A0A4R4YLV2_9ACTN</name>
<comment type="caution">
    <text evidence="1">The sequence shown here is derived from an EMBL/GenBank/DDBJ whole genome shotgun (WGS) entry which is preliminary data.</text>
</comment>
<dbReference type="EMBL" id="SMKX01000188">
    <property type="protein sequence ID" value="TDD45926.1"/>
    <property type="molecule type" value="Genomic_DNA"/>
</dbReference>
<dbReference type="Proteomes" id="UP000295124">
    <property type="component" value="Unassembled WGS sequence"/>
</dbReference>
<dbReference type="OrthoDB" id="4220205at2"/>
<evidence type="ECO:0000313" key="1">
    <source>
        <dbReference type="EMBL" id="TDD45926.1"/>
    </source>
</evidence>
<dbReference type="RefSeq" id="WP_132176373.1">
    <property type="nucleotide sequence ID" value="NZ_SMKX01000188.1"/>
</dbReference>
<protein>
    <submittedName>
        <fullName evidence="1">Uncharacterized protein</fullName>
    </submittedName>
</protein>
<dbReference type="AlphaFoldDB" id="A0A4R4YLV2"/>
<gene>
    <name evidence="1" type="ORF">E1263_37615</name>
</gene>